<evidence type="ECO:0000313" key="1">
    <source>
        <dbReference type="EMBL" id="GMG98921.1"/>
    </source>
</evidence>
<organism evidence="1 2">
    <name type="scientific">Nepenthes gracilis</name>
    <name type="common">Slender pitcher plant</name>
    <dbReference type="NCBI Taxonomy" id="150966"/>
    <lineage>
        <taxon>Eukaryota</taxon>
        <taxon>Viridiplantae</taxon>
        <taxon>Streptophyta</taxon>
        <taxon>Embryophyta</taxon>
        <taxon>Tracheophyta</taxon>
        <taxon>Spermatophyta</taxon>
        <taxon>Magnoliopsida</taxon>
        <taxon>eudicotyledons</taxon>
        <taxon>Gunneridae</taxon>
        <taxon>Pentapetalae</taxon>
        <taxon>Caryophyllales</taxon>
        <taxon>Nepenthaceae</taxon>
        <taxon>Nepenthes</taxon>
    </lineage>
</organism>
<gene>
    <name evidence="1" type="ORF">Nepgr_000761</name>
</gene>
<sequence>MASQAAPTPALYSFLPSFLFRTVILSNSLGGDSNLGILSSEIKALIFESVEVSSIAQAVLDQRRFVQHSSVGLGKSRDLLFPLLNLLDSGYGEPSDCLGVVEDW</sequence>
<dbReference type="EMBL" id="BSYO01000001">
    <property type="protein sequence ID" value="GMG98921.1"/>
    <property type="molecule type" value="Genomic_DNA"/>
</dbReference>
<name>A0AAD3RVN6_NEPGR</name>
<protein>
    <submittedName>
        <fullName evidence="1">Uncharacterized protein</fullName>
    </submittedName>
</protein>
<accession>A0AAD3RVN6</accession>
<reference evidence="1" key="1">
    <citation type="submission" date="2023-05" db="EMBL/GenBank/DDBJ databases">
        <title>Nepenthes gracilis genome sequencing.</title>
        <authorList>
            <person name="Fukushima K."/>
        </authorList>
    </citation>
    <scope>NUCLEOTIDE SEQUENCE</scope>
    <source>
        <strain evidence="1">SING2019-196</strain>
    </source>
</reference>
<comment type="caution">
    <text evidence="1">The sequence shown here is derived from an EMBL/GenBank/DDBJ whole genome shotgun (WGS) entry which is preliminary data.</text>
</comment>
<evidence type="ECO:0000313" key="2">
    <source>
        <dbReference type="Proteomes" id="UP001279734"/>
    </source>
</evidence>
<keyword evidence="2" id="KW-1185">Reference proteome</keyword>
<dbReference type="Proteomes" id="UP001279734">
    <property type="component" value="Unassembled WGS sequence"/>
</dbReference>
<dbReference type="AlphaFoldDB" id="A0AAD3RVN6"/>
<proteinExistence type="predicted"/>